<keyword evidence="2" id="KW-0472">Membrane</keyword>
<proteinExistence type="predicted"/>
<evidence type="ECO:0000313" key="4">
    <source>
        <dbReference type="Proteomes" id="UP001501752"/>
    </source>
</evidence>
<protein>
    <recommendedName>
        <fullName evidence="5">Integral membrane protein</fullName>
    </recommendedName>
</protein>
<name>A0ABP9E070_9ACTN</name>
<dbReference type="RefSeq" id="WP_345698864.1">
    <property type="nucleotide sequence ID" value="NZ_BAABIS010000001.1"/>
</dbReference>
<evidence type="ECO:0008006" key="5">
    <source>
        <dbReference type="Google" id="ProtNLM"/>
    </source>
</evidence>
<comment type="caution">
    <text evidence="3">The sequence shown here is derived from an EMBL/GenBank/DDBJ whole genome shotgun (WGS) entry which is preliminary data.</text>
</comment>
<keyword evidence="4" id="KW-1185">Reference proteome</keyword>
<reference evidence="4" key="1">
    <citation type="journal article" date="2019" name="Int. J. Syst. Evol. Microbiol.">
        <title>The Global Catalogue of Microorganisms (GCM) 10K type strain sequencing project: providing services to taxonomists for standard genome sequencing and annotation.</title>
        <authorList>
            <consortium name="The Broad Institute Genomics Platform"/>
            <consortium name="The Broad Institute Genome Sequencing Center for Infectious Disease"/>
            <person name="Wu L."/>
            <person name="Ma J."/>
        </authorList>
    </citation>
    <scope>NUCLEOTIDE SEQUENCE [LARGE SCALE GENOMIC DNA]</scope>
    <source>
        <strain evidence="4">JCM 13006</strain>
    </source>
</reference>
<feature type="region of interest" description="Disordered" evidence="1">
    <location>
        <begin position="120"/>
        <end position="159"/>
    </location>
</feature>
<feature type="transmembrane region" description="Helical" evidence="2">
    <location>
        <begin position="235"/>
        <end position="254"/>
    </location>
</feature>
<evidence type="ECO:0000256" key="1">
    <source>
        <dbReference type="SAM" id="MobiDB-lite"/>
    </source>
</evidence>
<sequence>MTGADPVRELLHAHRELCEQAVDDLDIAAGLEDAGIGPESAARYRHADVFGLAEELHARVPRRPGAPGGAPPAVRRRTRAADATRSALLHLVPVAVLALAAGHPAAPALATAAGAAALTTLDRPRRRPDPAGGRCTAPRGGSPSGRERPRAGRAARPPGARAGAGWSRLWAEAGAAVGVSVVLVVVARASVASGVAAAVGAGAARWWVGWTRGVGRAQVGSAVTIAEFGARMRPVLPVAVLAQVVLAGVLVAAPRGGADAAAWAGQGALAVLLLLAGVVRACGRPAVAAVGVLVAAAGVVLVVLRGDPALAVPAGCAVPVAVLLPYAWLLLGRPGSHRPGPPA</sequence>
<feature type="compositionally biased region" description="Low complexity" evidence="1">
    <location>
        <begin position="130"/>
        <end position="141"/>
    </location>
</feature>
<organism evidence="3 4">
    <name type="scientific">Kitasatospora terrestris</name>
    <dbReference type="NCBI Taxonomy" id="258051"/>
    <lineage>
        <taxon>Bacteria</taxon>
        <taxon>Bacillati</taxon>
        <taxon>Actinomycetota</taxon>
        <taxon>Actinomycetes</taxon>
        <taxon>Kitasatosporales</taxon>
        <taxon>Streptomycetaceae</taxon>
        <taxon>Kitasatospora</taxon>
    </lineage>
</organism>
<dbReference type="EMBL" id="BAABIS010000001">
    <property type="protein sequence ID" value="GAA4863554.1"/>
    <property type="molecule type" value="Genomic_DNA"/>
</dbReference>
<evidence type="ECO:0000256" key="2">
    <source>
        <dbReference type="SAM" id="Phobius"/>
    </source>
</evidence>
<gene>
    <name evidence="3" type="ORF">GCM10023235_47250</name>
</gene>
<keyword evidence="2" id="KW-0812">Transmembrane</keyword>
<keyword evidence="2" id="KW-1133">Transmembrane helix</keyword>
<feature type="transmembrane region" description="Helical" evidence="2">
    <location>
        <begin position="260"/>
        <end position="279"/>
    </location>
</feature>
<feature type="transmembrane region" description="Helical" evidence="2">
    <location>
        <begin position="310"/>
        <end position="331"/>
    </location>
</feature>
<dbReference type="Proteomes" id="UP001501752">
    <property type="component" value="Unassembled WGS sequence"/>
</dbReference>
<accession>A0ABP9E070</accession>
<feature type="transmembrane region" description="Helical" evidence="2">
    <location>
        <begin position="286"/>
        <end position="304"/>
    </location>
</feature>
<evidence type="ECO:0000313" key="3">
    <source>
        <dbReference type="EMBL" id="GAA4863554.1"/>
    </source>
</evidence>